<dbReference type="EMBL" id="DQ417595">
    <property type="protein sequence ID" value="ABD74699.1"/>
    <property type="molecule type" value="Genomic_DNA"/>
</dbReference>
<reference evidence="2" key="1">
    <citation type="submission" date="2006-02" db="EMBL/GenBank/DDBJ databases">
        <title>Recovery of integrons from manmade and natural environments.</title>
        <authorList>
            <person name="Sajjad A."/>
            <person name="Ghauri M.A."/>
            <person name="Anwar M.A."/>
            <person name="Akhtar K."/>
        </authorList>
    </citation>
    <scope>NUCLEOTIDE SEQUENCE</scope>
</reference>
<proteinExistence type="predicted"/>
<organism evidence="2">
    <name type="scientific">uncultured organism</name>
    <dbReference type="NCBI Taxonomy" id="155900"/>
    <lineage>
        <taxon>unclassified sequences</taxon>
        <taxon>environmental samples</taxon>
    </lineage>
</organism>
<evidence type="ECO:0000256" key="1">
    <source>
        <dbReference type="SAM" id="MobiDB-lite"/>
    </source>
</evidence>
<protein>
    <submittedName>
        <fullName evidence="2">Uncharacterized protein</fullName>
    </submittedName>
</protein>
<accession>Q1ZZI8</accession>
<sequence>MVLFWPVRPPGHHAVSDRAMGDLPDNNVAVLGFSEVLRIAVMSSGSSIPSSTQAPAGRAKLGSGGEGFHTESTFSR</sequence>
<evidence type="ECO:0000313" key="2">
    <source>
        <dbReference type="EMBL" id="ABD74699.1"/>
    </source>
</evidence>
<dbReference type="AlphaFoldDB" id="Q1ZZI8"/>
<feature type="region of interest" description="Disordered" evidence="1">
    <location>
        <begin position="46"/>
        <end position="76"/>
    </location>
</feature>
<name>Q1ZZI8_9ZZZZ</name>